<protein>
    <submittedName>
        <fullName evidence="1">Uncharacterized protein</fullName>
    </submittedName>
</protein>
<dbReference type="Proteomes" id="UP001159428">
    <property type="component" value="Unassembled WGS sequence"/>
</dbReference>
<gene>
    <name evidence="1" type="ORF">PMEA_00031149</name>
</gene>
<evidence type="ECO:0000313" key="1">
    <source>
        <dbReference type="EMBL" id="CAH3044387.1"/>
    </source>
</evidence>
<accession>A0AAU9W5A0</accession>
<name>A0AAU9W5A0_9CNID</name>
<evidence type="ECO:0000313" key="2">
    <source>
        <dbReference type="Proteomes" id="UP001159428"/>
    </source>
</evidence>
<reference evidence="1 2" key="1">
    <citation type="submission" date="2022-05" db="EMBL/GenBank/DDBJ databases">
        <authorList>
            <consortium name="Genoscope - CEA"/>
            <person name="William W."/>
        </authorList>
    </citation>
    <scope>NUCLEOTIDE SEQUENCE [LARGE SCALE GENOMIC DNA]</scope>
</reference>
<dbReference type="AlphaFoldDB" id="A0AAU9W5A0"/>
<sequence length="121" mass="14391">MSKNNNQPISFTVFTEQWFPYHACAGRGTVFYTVMTRGTKEYKEKAQFWFGSKPQVVYCFDVSNPIFDICIIQRKKESFHYTILYVTRDCYSREIIVVMTDDKTVRFSVLWPVLISHQMLF</sequence>
<dbReference type="EMBL" id="CALNXJ010000007">
    <property type="protein sequence ID" value="CAH3044387.1"/>
    <property type="molecule type" value="Genomic_DNA"/>
</dbReference>
<organism evidence="1 2">
    <name type="scientific">Pocillopora meandrina</name>
    <dbReference type="NCBI Taxonomy" id="46732"/>
    <lineage>
        <taxon>Eukaryota</taxon>
        <taxon>Metazoa</taxon>
        <taxon>Cnidaria</taxon>
        <taxon>Anthozoa</taxon>
        <taxon>Hexacorallia</taxon>
        <taxon>Scleractinia</taxon>
        <taxon>Astrocoeniina</taxon>
        <taxon>Pocilloporidae</taxon>
        <taxon>Pocillopora</taxon>
    </lineage>
</organism>
<comment type="caution">
    <text evidence="1">The sequence shown here is derived from an EMBL/GenBank/DDBJ whole genome shotgun (WGS) entry which is preliminary data.</text>
</comment>
<keyword evidence="2" id="KW-1185">Reference proteome</keyword>
<proteinExistence type="predicted"/>